<dbReference type="AlphaFoldDB" id="A0A317MZU6"/>
<protein>
    <submittedName>
        <fullName evidence="1">Uncharacterized protein</fullName>
    </submittedName>
</protein>
<evidence type="ECO:0000313" key="2">
    <source>
        <dbReference type="Proteomes" id="UP000246569"/>
    </source>
</evidence>
<keyword evidence="2" id="KW-1185">Reference proteome</keyword>
<evidence type="ECO:0000313" key="1">
    <source>
        <dbReference type="EMBL" id="PWV64921.1"/>
    </source>
</evidence>
<dbReference type="Proteomes" id="UP000246569">
    <property type="component" value="Unassembled WGS sequence"/>
</dbReference>
<name>A0A317MZU6_9GAMM</name>
<reference evidence="1 2" key="1">
    <citation type="submission" date="2018-05" db="EMBL/GenBank/DDBJ databases">
        <title>Genomic Encyclopedia of Type Strains, Phase IV (KMG-IV): sequencing the most valuable type-strain genomes for metagenomic binning, comparative biology and taxonomic classification.</title>
        <authorList>
            <person name="Goeker M."/>
        </authorList>
    </citation>
    <scope>NUCLEOTIDE SEQUENCE [LARGE SCALE GENOMIC DNA]</scope>
    <source>
        <strain evidence="1 2">DSM 23606</strain>
    </source>
</reference>
<organism evidence="1 2">
    <name type="scientific">Plasticicumulans acidivorans</name>
    <dbReference type="NCBI Taxonomy" id="886464"/>
    <lineage>
        <taxon>Bacteria</taxon>
        <taxon>Pseudomonadati</taxon>
        <taxon>Pseudomonadota</taxon>
        <taxon>Gammaproteobacteria</taxon>
        <taxon>Candidatus Competibacteraceae</taxon>
        <taxon>Plasticicumulans</taxon>
    </lineage>
</organism>
<sequence>MATIYIEVVDSPFPVPNANRVHYVEVEPFPNPTSIYTITLNGVVTTYTGVKLETIPANTACYVTLKLDGSPLRVTV</sequence>
<dbReference type="RefSeq" id="WP_110017539.1">
    <property type="nucleotide sequence ID" value="NZ_QGTJ01000002.1"/>
</dbReference>
<gene>
    <name evidence="1" type="ORF">C7443_102575</name>
</gene>
<comment type="caution">
    <text evidence="1">The sequence shown here is derived from an EMBL/GenBank/DDBJ whole genome shotgun (WGS) entry which is preliminary data.</text>
</comment>
<accession>A0A317MZU6</accession>
<proteinExistence type="predicted"/>
<dbReference type="EMBL" id="QGTJ01000002">
    <property type="protein sequence ID" value="PWV64921.1"/>
    <property type="molecule type" value="Genomic_DNA"/>
</dbReference>